<dbReference type="Gene3D" id="3.90.10.10">
    <property type="entry name" value="Cytochrome C3"/>
    <property type="match status" value="2"/>
</dbReference>
<keyword evidence="2 6" id="KW-0349">Heme</keyword>
<name>A0A7S8FER8_9BACT</name>
<evidence type="ECO:0000256" key="2">
    <source>
        <dbReference type="ARBA" id="ARBA00022617"/>
    </source>
</evidence>
<dbReference type="Proteomes" id="UP000593737">
    <property type="component" value="Chromosome"/>
</dbReference>
<evidence type="ECO:0000256" key="5">
    <source>
        <dbReference type="ARBA" id="ARBA00023004"/>
    </source>
</evidence>
<evidence type="ECO:0000256" key="6">
    <source>
        <dbReference type="PIRSR" id="PIRSR602322-1"/>
    </source>
</evidence>
<gene>
    <name evidence="9" type="ORF">Nkreftii_002339</name>
</gene>
<reference evidence="9 10" key="1">
    <citation type="journal article" date="2020" name="ISME J.">
        <title>Enrichment and physiological characterization of a novel comammox Nitrospira indicates ammonium inhibition of complete nitrification.</title>
        <authorList>
            <person name="Sakoula D."/>
            <person name="Koch H."/>
            <person name="Frank J."/>
            <person name="Jetten M.S.M."/>
            <person name="van Kessel M.A.H.J."/>
            <person name="Lucker S."/>
        </authorList>
    </citation>
    <scope>NUCLEOTIDE SEQUENCE [LARGE SCALE GENOMIC DNA]</scope>
    <source>
        <strain evidence="9">Comreactor17</strain>
    </source>
</reference>
<keyword evidence="1" id="KW-0813">Transport</keyword>
<dbReference type="PRINTS" id="PR00609">
    <property type="entry name" value="CYTOCHROMEC3"/>
</dbReference>
<keyword evidence="5 6" id="KW-0408">Iron</keyword>
<sequence length="178" mass="19546">MAATPLAWSSVGKAAIILLICGGVALVVGSLYASGAADSAAQDIQPVSFSHKFHAGQLEISCLFCHRYAHVSSVAGVPSMQICMGCHQNLSGETPETKKLLGYWENERPIQWVRLQRLPDFVYFTHEMHLHHGVECGQCHGRVEEMPHTPRASSFEMGWCLSCHRQQGGSLDCLTCHK</sequence>
<dbReference type="GO" id="GO:0009055">
    <property type="term" value="F:electron transfer activity"/>
    <property type="evidence" value="ECO:0007669"/>
    <property type="project" value="InterPro"/>
</dbReference>
<keyword evidence="7" id="KW-0812">Transmembrane</keyword>
<evidence type="ECO:0000256" key="3">
    <source>
        <dbReference type="ARBA" id="ARBA00022723"/>
    </source>
</evidence>
<dbReference type="GO" id="GO:0046872">
    <property type="term" value="F:metal ion binding"/>
    <property type="evidence" value="ECO:0007669"/>
    <property type="project" value="UniProtKB-KW"/>
</dbReference>
<feature type="binding site" description="axial binding residue" evidence="6">
    <location>
        <position position="87"/>
    </location>
    <ligand>
        <name>heme c</name>
        <dbReference type="ChEBI" id="CHEBI:61717"/>
        <label>1</label>
    </ligand>
    <ligandPart>
        <name>Fe</name>
        <dbReference type="ChEBI" id="CHEBI:18248"/>
    </ligandPart>
</feature>
<protein>
    <recommendedName>
        <fullName evidence="8">Class III cytochrome C domain-containing protein</fullName>
    </recommendedName>
</protein>
<dbReference type="KEGG" id="nkf:Nkreftii_002339"/>
<dbReference type="AlphaFoldDB" id="A0A7S8FER8"/>
<dbReference type="PANTHER" id="PTHR39425:SF1">
    <property type="entry name" value="CYTOCHROME C7-LIKE DOMAIN-CONTAINING PROTEIN"/>
    <property type="match status" value="1"/>
</dbReference>
<feature type="domain" description="Class III cytochrome C" evidence="8">
    <location>
        <begin position="41"/>
        <end position="95"/>
    </location>
</feature>
<feature type="binding site" description="axial binding residue" evidence="6">
    <location>
        <position position="54"/>
    </location>
    <ligand>
        <name>heme c</name>
        <dbReference type="ChEBI" id="CHEBI:61717"/>
        <label>3</label>
    </ligand>
    <ligandPart>
        <name>Fe</name>
        <dbReference type="ChEBI" id="CHEBI:18248"/>
    </ligandPart>
</feature>
<feature type="binding site" description="axial binding residue" evidence="6">
    <location>
        <position position="62"/>
    </location>
    <ligand>
        <name>heme c</name>
        <dbReference type="ChEBI" id="CHEBI:61717"/>
        <label>1</label>
    </ligand>
    <ligandPart>
        <name>Fe</name>
        <dbReference type="ChEBI" id="CHEBI:18248"/>
    </ligandPart>
</feature>
<evidence type="ECO:0000256" key="7">
    <source>
        <dbReference type="SAM" id="Phobius"/>
    </source>
</evidence>
<evidence type="ECO:0000313" key="9">
    <source>
        <dbReference type="EMBL" id="QPD04565.1"/>
    </source>
</evidence>
<dbReference type="PANTHER" id="PTHR39425">
    <property type="entry name" value="LIPOPROTEIN CYTOCHROME C"/>
    <property type="match status" value="1"/>
</dbReference>
<dbReference type="Pfam" id="PF02085">
    <property type="entry name" value="Cytochrom_CIII"/>
    <property type="match status" value="1"/>
</dbReference>
<feature type="transmembrane region" description="Helical" evidence="7">
    <location>
        <begin position="14"/>
        <end position="33"/>
    </location>
</feature>
<keyword evidence="7" id="KW-0472">Membrane</keyword>
<dbReference type="CDD" id="cd08168">
    <property type="entry name" value="Cytochrom_C3"/>
    <property type="match status" value="1"/>
</dbReference>
<keyword evidence="3 6" id="KW-0479">Metal-binding</keyword>
<dbReference type="InterPro" id="IPR036280">
    <property type="entry name" value="Multihaem_cyt_sf"/>
</dbReference>
<evidence type="ECO:0000256" key="4">
    <source>
        <dbReference type="ARBA" id="ARBA00022982"/>
    </source>
</evidence>
<feature type="binding site" description="axial binding residue" evidence="6">
    <location>
        <position position="65"/>
    </location>
    <ligand>
        <name>heme c</name>
        <dbReference type="ChEBI" id="CHEBI:61717"/>
        <label>1</label>
    </ligand>
    <ligandPart>
        <name>Fe</name>
        <dbReference type="ChEBI" id="CHEBI:18248"/>
    </ligandPart>
</feature>
<feature type="binding site" description="axial binding residue" evidence="6">
    <location>
        <position position="51"/>
    </location>
    <ligand>
        <name>heme c</name>
        <dbReference type="ChEBI" id="CHEBI:61717"/>
        <label>1</label>
    </ligand>
    <ligandPart>
        <name>Fe</name>
        <dbReference type="ChEBI" id="CHEBI:18248"/>
    </ligandPart>
</feature>
<dbReference type="InterPro" id="IPR020942">
    <property type="entry name" value="Cyt_c_III_dom"/>
</dbReference>
<evidence type="ECO:0000313" key="10">
    <source>
        <dbReference type="Proteomes" id="UP000593737"/>
    </source>
</evidence>
<comment type="cofactor">
    <cofactor evidence="6">
        <name>heme c</name>
        <dbReference type="ChEBI" id="CHEBI:61717"/>
    </cofactor>
    <text evidence="6">Binds 4 heme c groups covalently per monomer.</text>
</comment>
<organism evidence="9 10">
    <name type="scientific">Candidatus Nitrospira kreftii</name>
    <dbReference type="NCBI Taxonomy" id="2652173"/>
    <lineage>
        <taxon>Bacteria</taxon>
        <taxon>Pseudomonadati</taxon>
        <taxon>Nitrospirota</taxon>
        <taxon>Nitrospiria</taxon>
        <taxon>Nitrospirales</taxon>
        <taxon>Nitrospiraceae</taxon>
        <taxon>Nitrospira</taxon>
    </lineage>
</organism>
<proteinExistence type="predicted"/>
<keyword evidence="4" id="KW-0249">Electron transport</keyword>
<keyword evidence="7" id="KW-1133">Transmembrane helix</keyword>
<evidence type="ECO:0000256" key="1">
    <source>
        <dbReference type="ARBA" id="ARBA00022448"/>
    </source>
</evidence>
<dbReference type="GO" id="GO:0020037">
    <property type="term" value="F:heme binding"/>
    <property type="evidence" value="ECO:0007669"/>
    <property type="project" value="InterPro"/>
</dbReference>
<dbReference type="SUPFAM" id="SSF48695">
    <property type="entry name" value="Multiheme cytochromes"/>
    <property type="match status" value="1"/>
</dbReference>
<dbReference type="EMBL" id="CP047423">
    <property type="protein sequence ID" value="QPD04565.1"/>
    <property type="molecule type" value="Genomic_DNA"/>
</dbReference>
<evidence type="ECO:0000259" key="8">
    <source>
        <dbReference type="Pfam" id="PF02085"/>
    </source>
</evidence>
<feature type="binding site" description="axial binding residue" evidence="6">
    <location>
        <position position="70"/>
    </location>
    <ligand>
        <name>heme c</name>
        <dbReference type="ChEBI" id="CHEBI:61717"/>
        <label>1</label>
    </ligand>
    <ligandPart>
        <name>Fe</name>
        <dbReference type="ChEBI" id="CHEBI:18248"/>
    </ligandPart>
</feature>
<feature type="binding site" description="axial binding residue" evidence="6">
    <location>
        <position position="86"/>
    </location>
    <ligand>
        <name>heme c</name>
        <dbReference type="ChEBI" id="CHEBI:61717"/>
        <label>2</label>
    </ligand>
    <ligandPart>
        <name>Fe</name>
        <dbReference type="ChEBI" id="CHEBI:18248"/>
    </ligandPart>
</feature>
<feature type="binding site" description="axial binding residue" evidence="6">
    <location>
        <position position="66"/>
    </location>
    <ligand>
        <name>heme c</name>
        <dbReference type="ChEBI" id="CHEBI:61717"/>
        <label>1</label>
    </ligand>
    <ligandPart>
        <name>Fe</name>
        <dbReference type="ChEBI" id="CHEBI:18248"/>
    </ligandPart>
</feature>
<dbReference type="InterPro" id="IPR002322">
    <property type="entry name" value="Cyt_c_III"/>
</dbReference>
<accession>A0A7S8FER8</accession>